<evidence type="ECO:0000313" key="1">
    <source>
        <dbReference type="EMBL" id="QUV95324.1"/>
    </source>
</evidence>
<dbReference type="SUPFAM" id="SSF56059">
    <property type="entry name" value="Glutathione synthetase ATP-binding domain-like"/>
    <property type="match status" value="1"/>
</dbReference>
<protein>
    <recommendedName>
        <fullName evidence="3">ATP-grasp domain-containing protein</fullName>
    </recommendedName>
</protein>
<evidence type="ECO:0008006" key="3">
    <source>
        <dbReference type="Google" id="ProtNLM"/>
    </source>
</evidence>
<keyword evidence="2" id="KW-1185">Reference proteome</keyword>
<reference evidence="1 2" key="1">
    <citation type="submission" date="2021-03" db="EMBL/GenBank/DDBJ databases">
        <title>Genomic and phenotypic characterization of Chloracidobacterium isolates provides evidence for multiple species.</title>
        <authorList>
            <person name="Saini M.K."/>
            <person name="Costas A.M.G."/>
            <person name="Tank M."/>
            <person name="Bryant D.A."/>
        </authorList>
    </citation>
    <scope>NUCLEOTIDE SEQUENCE [LARGE SCALE GENOMIC DNA]</scope>
    <source>
        <strain evidence="1 2">N</strain>
    </source>
</reference>
<sequence length="330" mass="35924">MGDVPGEPRLWYVNTDFEAELAALSQGRRYVPTGRFAARNRVIAYNLLKYLLRPGDALLTPDAWRTSLEDVAARRGIALLPLESTQEASTYHFTPWGWTPTALAVGVRAGARLSPPPLNSVARVNSKVYSHSLEVELAVADERARLVASEAELVAHVAQACPQAEAKWVIKHPYGVAARERVLGRGPVVSPPAAAWCRRRFAEGLPLLFEPWYDVRQEYGLCGFLDPEGDLRLLGVSRPVTNGAGVLVGYELEAASLPASVLSLGRQVGARLAAESYRGPWGMDVLEHSQGWRCLLEINARWTVGFLALGAMAQTAQGIGRWALELPPGA</sequence>
<name>A0ABX8B6Y7_9BACT</name>
<dbReference type="EMBL" id="CP072643">
    <property type="protein sequence ID" value="QUV95324.1"/>
    <property type="molecule type" value="Genomic_DNA"/>
</dbReference>
<evidence type="ECO:0000313" key="2">
    <source>
        <dbReference type="Proteomes" id="UP000677668"/>
    </source>
</evidence>
<gene>
    <name evidence="1" type="ORF">J8C05_15035</name>
</gene>
<accession>A0ABX8B6Y7</accession>
<dbReference type="RefSeq" id="WP_211423555.1">
    <property type="nucleotide sequence ID" value="NZ_CP072643.1"/>
</dbReference>
<proteinExistence type="predicted"/>
<dbReference type="Proteomes" id="UP000677668">
    <property type="component" value="Chromosome 2"/>
</dbReference>
<organism evidence="1 2">
    <name type="scientific">Chloracidobacterium sp. N</name>
    <dbReference type="NCBI Taxonomy" id="2821540"/>
    <lineage>
        <taxon>Bacteria</taxon>
        <taxon>Pseudomonadati</taxon>
        <taxon>Acidobacteriota</taxon>
        <taxon>Terriglobia</taxon>
        <taxon>Terriglobales</taxon>
        <taxon>Acidobacteriaceae</taxon>
        <taxon>Chloracidobacterium</taxon>
        <taxon>Chloracidobacterium aggregatum</taxon>
    </lineage>
</organism>